<keyword evidence="3" id="KW-0378">Hydrolase</keyword>
<gene>
    <name evidence="3" type="ORF">QH948_06850</name>
</gene>
<sequence>MDMQSRRGPRRSSEGPRNRKWIIALAVAVVAGLVVWGVAVAIRNPLTTQATSSASPTMSVAAGERPVAVFLGDSYTQGVGATSKAVRWTTLLAANEGWTEVNLGRGGTGYVSTAGVSGCGLEYCPSYPEMIAEELPVDADIAVIAGGQNDFNAWKEDSAKVTAAIDSTLSALRAELPDAKIIVVGPSTPWEVGPTVIGMSAVVQAAAASIDATFVQLIDPPVLSADLLADDGAHPNDEGHAAIAERVAAGIANR</sequence>
<dbReference type="GO" id="GO:0016787">
    <property type="term" value="F:hydrolase activity"/>
    <property type="evidence" value="ECO:0007669"/>
    <property type="project" value="UniProtKB-KW"/>
</dbReference>
<evidence type="ECO:0000256" key="1">
    <source>
        <dbReference type="SAM" id="Phobius"/>
    </source>
</evidence>
<keyword evidence="1" id="KW-1133">Transmembrane helix</keyword>
<reference evidence="3 4" key="1">
    <citation type="journal article" date="2008" name="Int. J. Syst. Evol. Microbiol.">
        <title>Tessaracoccus flavescens sp. nov., isolated from marine sediment.</title>
        <authorList>
            <person name="Lee D.W."/>
            <person name="Lee S.D."/>
        </authorList>
    </citation>
    <scope>NUCLEOTIDE SEQUENCE [LARGE SCALE GENOMIC DNA]</scope>
    <source>
        <strain evidence="3 4">T21</strain>
    </source>
</reference>
<dbReference type="EMBL" id="CP123967">
    <property type="protein sequence ID" value="WGT48452.1"/>
    <property type="molecule type" value="Genomic_DNA"/>
</dbReference>
<evidence type="ECO:0000313" key="4">
    <source>
        <dbReference type="Proteomes" id="UP001244136"/>
    </source>
</evidence>
<accession>A0ABY8Q0Z2</accession>
<name>A0ABY8Q0Z2_9ACTN</name>
<dbReference type="Gene3D" id="3.40.50.1110">
    <property type="entry name" value="SGNH hydrolase"/>
    <property type="match status" value="1"/>
</dbReference>
<evidence type="ECO:0000313" key="3">
    <source>
        <dbReference type="EMBL" id="WGT48452.1"/>
    </source>
</evidence>
<proteinExistence type="predicted"/>
<dbReference type="CDD" id="cd00229">
    <property type="entry name" value="SGNH_hydrolase"/>
    <property type="match status" value="1"/>
</dbReference>
<dbReference type="PANTHER" id="PTHR43784:SF2">
    <property type="entry name" value="GDSL-LIKE LIPASE_ACYLHYDROLASE, PUTATIVE (AFU_ORTHOLOGUE AFUA_2G00820)-RELATED"/>
    <property type="match status" value="1"/>
</dbReference>
<dbReference type="Pfam" id="PF13472">
    <property type="entry name" value="Lipase_GDSL_2"/>
    <property type="match status" value="1"/>
</dbReference>
<dbReference type="Proteomes" id="UP001244136">
    <property type="component" value="Chromosome"/>
</dbReference>
<dbReference type="InterPro" id="IPR053140">
    <property type="entry name" value="GDSL_Rv0518-like"/>
</dbReference>
<feature type="domain" description="SGNH hydrolase-type esterase" evidence="2">
    <location>
        <begin position="70"/>
        <end position="242"/>
    </location>
</feature>
<dbReference type="InterPro" id="IPR013830">
    <property type="entry name" value="SGNH_hydro"/>
</dbReference>
<organism evidence="3 4">
    <name type="scientific">Tessaracoccus lacteus</name>
    <dbReference type="NCBI Taxonomy" id="3041766"/>
    <lineage>
        <taxon>Bacteria</taxon>
        <taxon>Bacillati</taxon>
        <taxon>Actinomycetota</taxon>
        <taxon>Actinomycetes</taxon>
        <taxon>Propionibacteriales</taxon>
        <taxon>Propionibacteriaceae</taxon>
        <taxon>Tessaracoccus</taxon>
    </lineage>
</organism>
<dbReference type="InterPro" id="IPR036514">
    <property type="entry name" value="SGNH_hydro_sf"/>
</dbReference>
<feature type="transmembrane region" description="Helical" evidence="1">
    <location>
        <begin position="21"/>
        <end position="42"/>
    </location>
</feature>
<keyword evidence="1" id="KW-0812">Transmembrane</keyword>
<protein>
    <submittedName>
        <fullName evidence="3">SGNH/GDSL hydrolase family protein</fullName>
    </submittedName>
</protein>
<dbReference type="SUPFAM" id="SSF52266">
    <property type="entry name" value="SGNH hydrolase"/>
    <property type="match status" value="1"/>
</dbReference>
<dbReference type="RefSeq" id="WP_281146078.1">
    <property type="nucleotide sequence ID" value="NZ_CP123967.1"/>
</dbReference>
<keyword evidence="4" id="KW-1185">Reference proteome</keyword>
<keyword evidence="1" id="KW-0472">Membrane</keyword>
<evidence type="ECO:0000259" key="2">
    <source>
        <dbReference type="Pfam" id="PF13472"/>
    </source>
</evidence>
<dbReference type="PANTHER" id="PTHR43784">
    <property type="entry name" value="GDSL-LIKE LIPASE/ACYLHYDROLASE, PUTATIVE (AFU_ORTHOLOGUE AFUA_2G00820)-RELATED"/>
    <property type="match status" value="1"/>
</dbReference>